<dbReference type="AlphaFoldDB" id="A0A3M0Z2K2"/>
<gene>
    <name evidence="3" type="ORF">D6810_01680</name>
</gene>
<comment type="caution">
    <text evidence="3">The sequence shown here is derived from an EMBL/GenBank/DDBJ whole genome shotgun (WGS) entry which is preliminary data.</text>
</comment>
<evidence type="ECO:0000313" key="3">
    <source>
        <dbReference type="EMBL" id="RMD77185.1"/>
    </source>
</evidence>
<dbReference type="Proteomes" id="UP000269410">
    <property type="component" value="Unassembled WGS sequence"/>
</dbReference>
<accession>A0A3M0Z2K2</accession>
<feature type="compositionally biased region" description="Basic and acidic residues" evidence="1">
    <location>
        <begin position="47"/>
        <end position="67"/>
    </location>
</feature>
<evidence type="ECO:0000259" key="2">
    <source>
        <dbReference type="Pfam" id="PF00173"/>
    </source>
</evidence>
<evidence type="ECO:0000256" key="1">
    <source>
        <dbReference type="SAM" id="MobiDB-lite"/>
    </source>
</evidence>
<sequence length="135" mass="15660">MKKVMAIALSLTTVSLVIFFLINFTQNQYPIEGNSQQMDSTQVGDSTQKKSEKAEDYNFRESQKINEDNDNLNQSDFGSDNNRCIIIIDQNKYDVSNLKYTHTGGNIFKCGQDMTKEFEQKHRLNLKMIEKYKVK</sequence>
<feature type="region of interest" description="Disordered" evidence="1">
    <location>
        <begin position="32"/>
        <end position="78"/>
    </location>
</feature>
<dbReference type="InterPro" id="IPR001199">
    <property type="entry name" value="Cyt_B5-like_heme/steroid-bd"/>
</dbReference>
<name>A0A3M0Z2K2_9BACT</name>
<feature type="domain" description="Cytochrome b5 heme-binding" evidence="2">
    <location>
        <begin position="80"/>
        <end position="134"/>
    </location>
</feature>
<dbReference type="Pfam" id="PF00173">
    <property type="entry name" value="Cyt-b5"/>
    <property type="match status" value="1"/>
</dbReference>
<dbReference type="SUPFAM" id="SSF55856">
    <property type="entry name" value="Cytochrome b5-like heme/steroid binding domain"/>
    <property type="match status" value="1"/>
</dbReference>
<organism evidence="3 4">
    <name type="scientific">Candidatus Dojkabacteria bacterium</name>
    <dbReference type="NCBI Taxonomy" id="2099670"/>
    <lineage>
        <taxon>Bacteria</taxon>
        <taxon>Candidatus Dojkabacteria</taxon>
    </lineage>
</organism>
<reference evidence="3 4" key="1">
    <citation type="submission" date="2018-10" db="EMBL/GenBank/DDBJ databases">
        <title>Thermophilic Lithotrophy and Phototrophy in an Intertidal, Iron-rich, Geothermal Spring.</title>
        <authorList>
            <person name="Ward L.M."/>
            <person name="Idei A."/>
            <person name="Nakagawa M."/>
            <person name="Ueno Y."/>
            <person name="Fischer W."/>
            <person name="Mcglynn S.E."/>
        </authorList>
    </citation>
    <scope>NUCLEOTIDE SEQUENCE [LARGE SCALE GENOMIC DNA]</scope>
    <source>
        <strain evidence="3">J137</strain>
    </source>
</reference>
<feature type="compositionally biased region" description="Polar residues" evidence="1">
    <location>
        <begin position="32"/>
        <end position="46"/>
    </location>
</feature>
<dbReference type="Gene3D" id="3.10.120.10">
    <property type="entry name" value="Cytochrome b5-like heme/steroid binding domain"/>
    <property type="match status" value="1"/>
</dbReference>
<evidence type="ECO:0000313" key="4">
    <source>
        <dbReference type="Proteomes" id="UP000269410"/>
    </source>
</evidence>
<dbReference type="InterPro" id="IPR036400">
    <property type="entry name" value="Cyt_B5-like_heme/steroid_sf"/>
</dbReference>
<proteinExistence type="predicted"/>
<protein>
    <recommendedName>
        <fullName evidence="2">Cytochrome b5 heme-binding domain-containing protein</fullName>
    </recommendedName>
</protein>
<dbReference type="EMBL" id="RFKV01000056">
    <property type="protein sequence ID" value="RMD77185.1"/>
    <property type="molecule type" value="Genomic_DNA"/>
</dbReference>